<accession>A0A2W7PYB2</accession>
<evidence type="ECO:0000256" key="1">
    <source>
        <dbReference type="SAM" id="Phobius"/>
    </source>
</evidence>
<feature type="transmembrane region" description="Helical" evidence="1">
    <location>
        <begin position="28"/>
        <end position="54"/>
    </location>
</feature>
<dbReference type="AlphaFoldDB" id="A0A2W7PYB2"/>
<evidence type="ECO:0000313" key="3">
    <source>
        <dbReference type="Proteomes" id="UP000249239"/>
    </source>
</evidence>
<keyword evidence="3" id="KW-1185">Reference proteome</keyword>
<organism evidence="2 3">
    <name type="scientific">Breznakibacter xylanolyticus</name>
    <dbReference type="NCBI Taxonomy" id="990"/>
    <lineage>
        <taxon>Bacteria</taxon>
        <taxon>Pseudomonadati</taxon>
        <taxon>Bacteroidota</taxon>
        <taxon>Bacteroidia</taxon>
        <taxon>Marinilabiliales</taxon>
        <taxon>Marinilabiliaceae</taxon>
        <taxon>Breznakibacter</taxon>
    </lineage>
</organism>
<keyword evidence="1" id="KW-0472">Membrane</keyword>
<name>A0A2W7PYB2_9BACT</name>
<sequence length="55" mass="6629">MGLNFFKKQATMERENVQDITVKLKRKIFMYFVIEVFLVILLLGFTFFLISFVFN</sequence>
<gene>
    <name evidence="2" type="ORF">LX69_02376</name>
</gene>
<keyword evidence="1" id="KW-0812">Transmembrane</keyword>
<proteinExistence type="predicted"/>
<protein>
    <submittedName>
        <fullName evidence="2">Uncharacterized protein</fullName>
    </submittedName>
</protein>
<reference evidence="2 3" key="1">
    <citation type="submission" date="2018-06" db="EMBL/GenBank/DDBJ databases">
        <title>Genomic Encyclopedia of Archaeal and Bacterial Type Strains, Phase II (KMG-II): from individual species to whole genera.</title>
        <authorList>
            <person name="Goeker M."/>
        </authorList>
    </citation>
    <scope>NUCLEOTIDE SEQUENCE [LARGE SCALE GENOMIC DNA]</scope>
    <source>
        <strain evidence="2 3">DSM 6779</strain>
    </source>
</reference>
<evidence type="ECO:0000313" key="2">
    <source>
        <dbReference type="EMBL" id="PZX14549.1"/>
    </source>
</evidence>
<dbReference type="EMBL" id="QKZK01000019">
    <property type="protein sequence ID" value="PZX14549.1"/>
    <property type="molecule type" value="Genomic_DNA"/>
</dbReference>
<comment type="caution">
    <text evidence="2">The sequence shown here is derived from an EMBL/GenBank/DDBJ whole genome shotgun (WGS) entry which is preliminary data.</text>
</comment>
<keyword evidence="1" id="KW-1133">Transmembrane helix</keyword>
<dbReference type="Proteomes" id="UP000249239">
    <property type="component" value="Unassembled WGS sequence"/>
</dbReference>